<sequence>MWLNHPQLRSFVRFASGVLGLLCYALSSSFNSLFGKWNLLKTFLYCVFSFIICTADLFVKVSHGAGSLRLSETIRDVFKNLENLIYCDSAIGNVTGGIETITAR</sequence>
<dbReference type="GeneID" id="127740589"/>
<name>A0A9C6WA92_ARADU</name>
<protein>
    <submittedName>
        <fullName evidence="3">Uncharacterized protein LOC127740589</fullName>
    </submittedName>
</protein>
<accession>A0A9C6WA92</accession>
<evidence type="ECO:0000256" key="1">
    <source>
        <dbReference type="SAM" id="Phobius"/>
    </source>
</evidence>
<feature type="transmembrane region" description="Helical" evidence="1">
    <location>
        <begin position="42"/>
        <end position="59"/>
    </location>
</feature>
<evidence type="ECO:0000313" key="3">
    <source>
        <dbReference type="RefSeq" id="XP_052107642.1"/>
    </source>
</evidence>
<keyword evidence="1" id="KW-0472">Membrane</keyword>
<dbReference type="RefSeq" id="XP_052107642.1">
    <property type="nucleotide sequence ID" value="XM_052251682.1"/>
</dbReference>
<gene>
    <name evidence="3" type="primary">LOC127740589</name>
</gene>
<evidence type="ECO:0000313" key="2">
    <source>
        <dbReference type="Proteomes" id="UP000515211"/>
    </source>
</evidence>
<keyword evidence="2" id="KW-1185">Reference proteome</keyword>
<proteinExistence type="predicted"/>
<keyword evidence="1" id="KW-1133">Transmembrane helix</keyword>
<reference evidence="3" key="2">
    <citation type="submission" date="2025-08" db="UniProtKB">
        <authorList>
            <consortium name="RefSeq"/>
        </authorList>
    </citation>
    <scope>IDENTIFICATION</scope>
    <source>
        <tissue evidence="3">Whole plant</tissue>
    </source>
</reference>
<dbReference type="AlphaFoldDB" id="A0A9C6WA92"/>
<feature type="transmembrane region" description="Helical" evidence="1">
    <location>
        <begin position="12"/>
        <end position="30"/>
    </location>
</feature>
<keyword evidence="1" id="KW-0812">Transmembrane</keyword>
<organism evidence="2 3">
    <name type="scientific">Arachis duranensis</name>
    <name type="common">Wild peanut</name>
    <dbReference type="NCBI Taxonomy" id="130453"/>
    <lineage>
        <taxon>Eukaryota</taxon>
        <taxon>Viridiplantae</taxon>
        <taxon>Streptophyta</taxon>
        <taxon>Embryophyta</taxon>
        <taxon>Tracheophyta</taxon>
        <taxon>Spermatophyta</taxon>
        <taxon>Magnoliopsida</taxon>
        <taxon>eudicotyledons</taxon>
        <taxon>Gunneridae</taxon>
        <taxon>Pentapetalae</taxon>
        <taxon>rosids</taxon>
        <taxon>fabids</taxon>
        <taxon>Fabales</taxon>
        <taxon>Fabaceae</taxon>
        <taxon>Papilionoideae</taxon>
        <taxon>50 kb inversion clade</taxon>
        <taxon>dalbergioids sensu lato</taxon>
        <taxon>Dalbergieae</taxon>
        <taxon>Pterocarpus clade</taxon>
        <taxon>Arachis</taxon>
    </lineage>
</organism>
<reference evidence="2" key="1">
    <citation type="journal article" date="2016" name="Nat. Genet.">
        <title>The genome sequences of Arachis duranensis and Arachis ipaensis, the diploid ancestors of cultivated peanut.</title>
        <authorList>
            <person name="Bertioli D.J."/>
            <person name="Cannon S.B."/>
            <person name="Froenicke L."/>
            <person name="Huang G."/>
            <person name="Farmer A.D."/>
            <person name="Cannon E.K."/>
            <person name="Liu X."/>
            <person name="Gao D."/>
            <person name="Clevenger J."/>
            <person name="Dash S."/>
            <person name="Ren L."/>
            <person name="Moretzsohn M.C."/>
            <person name="Shirasawa K."/>
            <person name="Huang W."/>
            <person name="Vidigal B."/>
            <person name="Abernathy B."/>
            <person name="Chu Y."/>
            <person name="Niederhuth C.E."/>
            <person name="Umale P."/>
            <person name="Araujo A.C."/>
            <person name="Kozik A."/>
            <person name="Kim K.D."/>
            <person name="Burow M.D."/>
            <person name="Varshney R.K."/>
            <person name="Wang X."/>
            <person name="Zhang X."/>
            <person name="Barkley N."/>
            <person name="Guimaraes P.M."/>
            <person name="Isobe S."/>
            <person name="Guo B."/>
            <person name="Liao B."/>
            <person name="Stalker H.T."/>
            <person name="Schmitz R.J."/>
            <person name="Scheffler B.E."/>
            <person name="Leal-Bertioli S.C."/>
            <person name="Xun X."/>
            <person name="Jackson S.A."/>
            <person name="Michelmore R."/>
            <person name="Ozias-Akins P."/>
        </authorList>
    </citation>
    <scope>NUCLEOTIDE SEQUENCE [LARGE SCALE GENOMIC DNA]</scope>
    <source>
        <strain evidence="2">cv. V14167</strain>
    </source>
</reference>
<dbReference type="Proteomes" id="UP000515211">
    <property type="component" value="Chromosome 7"/>
</dbReference>
<dbReference type="KEGG" id="adu:127740589"/>